<dbReference type="InParanoid" id="A0A024GQ74"/>
<feature type="chain" id="PRO_5001529617" evidence="1">
    <location>
        <begin position="20"/>
        <end position="193"/>
    </location>
</feature>
<evidence type="ECO:0000256" key="1">
    <source>
        <dbReference type="SAM" id="SignalP"/>
    </source>
</evidence>
<keyword evidence="1" id="KW-0732">Signal</keyword>
<feature type="signal peptide" evidence="1">
    <location>
        <begin position="1"/>
        <end position="19"/>
    </location>
</feature>
<reference evidence="2 3" key="1">
    <citation type="submission" date="2012-05" db="EMBL/GenBank/DDBJ databases">
        <title>Recombination and specialization in a pathogen metapopulation.</title>
        <authorList>
            <person name="Gardiner A."/>
            <person name="Kemen E."/>
            <person name="Schultz-Larsen T."/>
            <person name="MacLean D."/>
            <person name="Van Oosterhout C."/>
            <person name="Jones J.D.G."/>
        </authorList>
    </citation>
    <scope>NUCLEOTIDE SEQUENCE [LARGE SCALE GENOMIC DNA]</scope>
    <source>
        <strain evidence="2 3">Ac Nc2</strain>
    </source>
</reference>
<gene>
    <name evidence="2" type="ORF">BN9_096300</name>
</gene>
<accession>A0A024GQ74</accession>
<dbReference type="AlphaFoldDB" id="A0A024GQ74"/>
<sequence>MVHPNFLVTVLIFVTVINAKDVSRSLQGSKPKERLCGNDYNDILQVEPLEIDNWGTLTCPANFRRNIQDSNARCFLTGCGSTVEKGCSDTLQGLLNSILSVHYNVDASTLLHTAFPQADPTFNFGIIDGDHTEALNIVGNYILSINVRTSVNLAYAALWYRFLKDLNPTSNEAYRLELLIIAFFLFTCSDQNF</sequence>
<dbReference type="EMBL" id="CAIX01000229">
    <property type="protein sequence ID" value="CCI48500.1"/>
    <property type="molecule type" value="Genomic_DNA"/>
</dbReference>
<protein>
    <submittedName>
        <fullName evidence="2">Uncharacterized protein</fullName>
    </submittedName>
</protein>
<proteinExistence type="predicted"/>
<name>A0A024GQ74_9STRA</name>
<comment type="caution">
    <text evidence="2">The sequence shown here is derived from an EMBL/GenBank/DDBJ whole genome shotgun (WGS) entry which is preliminary data.</text>
</comment>
<dbReference type="Proteomes" id="UP000053237">
    <property type="component" value="Unassembled WGS sequence"/>
</dbReference>
<organism evidence="2 3">
    <name type="scientific">Albugo candida</name>
    <dbReference type="NCBI Taxonomy" id="65357"/>
    <lineage>
        <taxon>Eukaryota</taxon>
        <taxon>Sar</taxon>
        <taxon>Stramenopiles</taxon>
        <taxon>Oomycota</taxon>
        <taxon>Peronosporomycetes</taxon>
        <taxon>Albuginales</taxon>
        <taxon>Albuginaceae</taxon>
        <taxon>Albugo</taxon>
    </lineage>
</organism>
<keyword evidence="3" id="KW-1185">Reference proteome</keyword>
<evidence type="ECO:0000313" key="3">
    <source>
        <dbReference type="Proteomes" id="UP000053237"/>
    </source>
</evidence>
<evidence type="ECO:0000313" key="2">
    <source>
        <dbReference type="EMBL" id="CCI48500.1"/>
    </source>
</evidence>